<protein>
    <submittedName>
        <fullName evidence="1">Uncharacterized protein</fullName>
    </submittedName>
</protein>
<dbReference type="GO" id="GO:0005829">
    <property type="term" value="C:cytosol"/>
    <property type="evidence" value="ECO:0007669"/>
    <property type="project" value="TreeGrafter"/>
</dbReference>
<sequence length="360" mass="40153">MPHYIRFLKPPKIVVSSKGECFIETLVTITTDLGDSFLAEDAKLISILQFTNICGGIPTPFEKTFYWKAGNRELKIVLGPCQLLVANQAARLSVRDASGGLVDRLEPSKAPSIVTAWSAEFGMNGALHADRLVERRFKLEIGPQLRTWEETKNSIARHIWDAALGCVMEIQNAYMRLVGSIPQLQKLFYERKNRELRVIELGTGCGIVGISIAQIVPHSFVLLTDLEEVQGIVGRNLECATFASFSAARFQVLDWDQRVPDDIAKHTYDLILVSDCTYNADSLPALVRMLTTLVQISRTAIVLVSMKKRHDSEDLFFDLMKTAGFEINNRTVIPLPSLGSENESVDIELYAFCKDSPVDS</sequence>
<dbReference type="SUPFAM" id="SSF53335">
    <property type="entry name" value="S-adenosyl-L-methionine-dependent methyltransferases"/>
    <property type="match status" value="1"/>
</dbReference>
<dbReference type="Proteomes" id="UP000242814">
    <property type="component" value="Unassembled WGS sequence"/>
</dbReference>
<dbReference type="EMBL" id="LZYO01000104">
    <property type="protein sequence ID" value="ODH34247.1"/>
    <property type="molecule type" value="Genomic_DNA"/>
</dbReference>
<dbReference type="VEuPathDB" id="FungiDB:PABG_00601"/>
<dbReference type="InterPro" id="IPR019410">
    <property type="entry name" value="Methyltransf_16"/>
</dbReference>
<evidence type="ECO:0000313" key="2">
    <source>
        <dbReference type="Proteomes" id="UP000242814"/>
    </source>
</evidence>
<dbReference type="Gene3D" id="3.40.50.150">
    <property type="entry name" value="Vaccinia Virus protein VP39"/>
    <property type="match status" value="1"/>
</dbReference>
<gene>
    <name evidence="1" type="ORF">ACO22_03140</name>
</gene>
<dbReference type="PANTHER" id="PTHR14614">
    <property type="entry name" value="HEPATOCELLULAR CARCINOMA-ASSOCIATED ANTIGEN"/>
    <property type="match status" value="1"/>
</dbReference>
<name>A0A1D2JGQ1_PARBR</name>
<comment type="caution">
    <text evidence="1">The sequence shown here is derived from an EMBL/GenBank/DDBJ whole genome shotgun (WGS) entry which is preliminary data.</text>
</comment>
<dbReference type="OMA" id="LYENLDW"/>
<dbReference type="VEuPathDB" id="FungiDB:PADG_03033"/>
<dbReference type="Pfam" id="PF10294">
    <property type="entry name" value="Methyltransf_16"/>
    <property type="match status" value="1"/>
</dbReference>
<dbReference type="AlphaFoldDB" id="A0A1D2JGQ1"/>
<proteinExistence type="predicted"/>
<evidence type="ECO:0000313" key="1">
    <source>
        <dbReference type="EMBL" id="ODH34247.1"/>
    </source>
</evidence>
<organism evidence="1 2">
    <name type="scientific">Paracoccidioides brasiliensis</name>
    <dbReference type="NCBI Taxonomy" id="121759"/>
    <lineage>
        <taxon>Eukaryota</taxon>
        <taxon>Fungi</taxon>
        <taxon>Dikarya</taxon>
        <taxon>Ascomycota</taxon>
        <taxon>Pezizomycotina</taxon>
        <taxon>Eurotiomycetes</taxon>
        <taxon>Eurotiomycetidae</taxon>
        <taxon>Onygenales</taxon>
        <taxon>Ajellomycetaceae</taxon>
        <taxon>Paracoccidioides</taxon>
    </lineage>
</organism>
<dbReference type="InterPro" id="IPR029063">
    <property type="entry name" value="SAM-dependent_MTases_sf"/>
</dbReference>
<reference evidence="1 2" key="1">
    <citation type="submission" date="2016-06" db="EMBL/GenBank/DDBJ databases">
        <authorList>
            <person name="Kjaerup R.B."/>
            <person name="Dalgaard T.S."/>
            <person name="Juul-Madsen H.R."/>
        </authorList>
    </citation>
    <scope>NUCLEOTIDE SEQUENCE [LARGE SCALE GENOMIC DNA]</scope>
    <source>
        <strain evidence="1 2">Pb300</strain>
    </source>
</reference>
<dbReference type="GO" id="GO:0008757">
    <property type="term" value="F:S-adenosylmethionine-dependent methyltransferase activity"/>
    <property type="evidence" value="ECO:0007669"/>
    <property type="project" value="UniProtKB-ARBA"/>
</dbReference>
<dbReference type="PANTHER" id="PTHR14614:SF132">
    <property type="entry name" value="PROTEIN-LYSINE METHYLTRANSFERASE C42C1.13"/>
    <property type="match status" value="1"/>
</dbReference>
<accession>A0A1D2JGQ1</accession>